<protein>
    <submittedName>
        <fullName evidence="2">TadE/TadG family type IV pilus assembly protein</fullName>
    </submittedName>
</protein>
<sequence>MQRDPRHFIRRRGGAAVEFLFCLPLLLVLLLPIADIARMIQANMILTSLSREGANLASRTSMPAGEIMDVLASTAQPLDMRAHGMIRVTRILASRQNGVVRNVVIAQHRWNGGSYLPANGVWTCGSAGTYWDADGSCAGFPALPGAPETHLMSGQLDDGDVAHLVEVFYRFPLLFGSLDLGLGGVAFPELNPDLYASTIF</sequence>
<accession>A0ABU6J3J4</accession>
<dbReference type="Pfam" id="PF07811">
    <property type="entry name" value="TadE"/>
    <property type="match status" value="1"/>
</dbReference>
<keyword evidence="3" id="KW-1185">Reference proteome</keyword>
<evidence type="ECO:0000259" key="1">
    <source>
        <dbReference type="Pfam" id="PF07811"/>
    </source>
</evidence>
<gene>
    <name evidence="2" type="ORF">RY831_01325</name>
</gene>
<dbReference type="Proteomes" id="UP001352263">
    <property type="component" value="Unassembled WGS sequence"/>
</dbReference>
<name>A0ABU6J3J4_9BURK</name>
<dbReference type="EMBL" id="JAWIIV010000001">
    <property type="protein sequence ID" value="MEC4717779.1"/>
    <property type="molecule type" value="Genomic_DNA"/>
</dbReference>
<evidence type="ECO:0000313" key="3">
    <source>
        <dbReference type="Proteomes" id="UP001352263"/>
    </source>
</evidence>
<organism evidence="2 3">
    <name type="scientific">Noviherbaspirillum album</name>
    <dbReference type="NCBI Taxonomy" id="3080276"/>
    <lineage>
        <taxon>Bacteria</taxon>
        <taxon>Pseudomonadati</taxon>
        <taxon>Pseudomonadota</taxon>
        <taxon>Betaproteobacteria</taxon>
        <taxon>Burkholderiales</taxon>
        <taxon>Oxalobacteraceae</taxon>
        <taxon>Noviherbaspirillum</taxon>
    </lineage>
</organism>
<reference evidence="2 3" key="1">
    <citation type="submission" date="2023-10" db="EMBL/GenBank/DDBJ databases">
        <title>Noviherbaspirillum sp. CPCC 100848 genome assembly.</title>
        <authorList>
            <person name="Li X.Y."/>
            <person name="Fang X.M."/>
        </authorList>
    </citation>
    <scope>NUCLEOTIDE SEQUENCE [LARGE SCALE GENOMIC DNA]</scope>
    <source>
        <strain evidence="2 3">CPCC 100848</strain>
    </source>
</reference>
<dbReference type="RefSeq" id="WP_326504527.1">
    <property type="nucleotide sequence ID" value="NZ_JAWIIV010000001.1"/>
</dbReference>
<feature type="domain" description="TadE-like" evidence="1">
    <location>
        <begin position="13"/>
        <end position="54"/>
    </location>
</feature>
<evidence type="ECO:0000313" key="2">
    <source>
        <dbReference type="EMBL" id="MEC4717779.1"/>
    </source>
</evidence>
<proteinExistence type="predicted"/>
<dbReference type="InterPro" id="IPR012495">
    <property type="entry name" value="TadE-like_dom"/>
</dbReference>
<comment type="caution">
    <text evidence="2">The sequence shown here is derived from an EMBL/GenBank/DDBJ whole genome shotgun (WGS) entry which is preliminary data.</text>
</comment>